<dbReference type="AlphaFoldDB" id="A0A1M4MW10"/>
<dbReference type="EMBL" id="FMJB01000035">
    <property type="protein sequence ID" value="SCM66703.1"/>
    <property type="molecule type" value="Genomic_DNA"/>
</dbReference>
<organism evidence="2 3">
    <name type="scientific">Donghicola eburneus</name>
    <dbReference type="NCBI Taxonomy" id="393278"/>
    <lineage>
        <taxon>Bacteria</taxon>
        <taxon>Pseudomonadati</taxon>
        <taxon>Pseudomonadota</taxon>
        <taxon>Alphaproteobacteria</taxon>
        <taxon>Rhodobacterales</taxon>
        <taxon>Roseobacteraceae</taxon>
        <taxon>Donghicola</taxon>
    </lineage>
</organism>
<proteinExistence type="predicted"/>
<dbReference type="InterPro" id="IPR041359">
    <property type="entry name" value="MetOD1"/>
</dbReference>
<sequence>MGTEPIERKEDLEREVFLLSMVNALSGTLQDVVGLKDAEGYISTVGERIGETICGAYRNSSDNGEITPDDLSFILTDLKARIGGTFKVESEDSKTIEFSNTKCPFGSFVDGRPSLCMMTSNVFGTIAATLHGEARVELLKTIANGDGCCSVLVHTDGSAGGGRRYFAYDD</sequence>
<dbReference type="Pfam" id="PF18546">
    <property type="entry name" value="MetOD1"/>
    <property type="match status" value="1"/>
</dbReference>
<evidence type="ECO:0000313" key="3">
    <source>
        <dbReference type="Proteomes" id="UP000184085"/>
    </source>
</evidence>
<accession>A0A1M4MW10</accession>
<name>A0A1M4MW10_9RHOB</name>
<evidence type="ECO:0000259" key="1">
    <source>
        <dbReference type="Pfam" id="PF18546"/>
    </source>
</evidence>
<evidence type="ECO:0000313" key="2">
    <source>
        <dbReference type="EMBL" id="SCM66703.1"/>
    </source>
</evidence>
<feature type="domain" description="Metanogen output" evidence="1">
    <location>
        <begin position="26"/>
        <end position="153"/>
    </location>
</feature>
<protein>
    <submittedName>
        <fullName evidence="2">Putative transcriptional regulator</fullName>
    </submittedName>
</protein>
<gene>
    <name evidence="2" type="ORF">KARMA_0884</name>
</gene>
<keyword evidence="3" id="KW-1185">Reference proteome</keyword>
<dbReference type="Proteomes" id="UP000184085">
    <property type="component" value="Unassembled WGS sequence"/>
</dbReference>
<reference evidence="3" key="1">
    <citation type="submission" date="2016-09" db="EMBL/GenBank/DDBJ databases">
        <authorList>
            <person name="Wibberg D."/>
        </authorList>
    </citation>
    <scope>NUCLEOTIDE SEQUENCE [LARGE SCALE GENOMIC DNA]</scope>
</reference>